<gene>
    <name evidence="1" type="ORF">J1N35_010947</name>
</gene>
<comment type="caution">
    <text evidence="1">The sequence shown here is derived from an EMBL/GenBank/DDBJ whole genome shotgun (WGS) entry which is preliminary data.</text>
</comment>
<dbReference type="AlphaFoldDB" id="A0A9D3W1J5"/>
<dbReference type="Proteomes" id="UP000828251">
    <property type="component" value="Unassembled WGS sequence"/>
</dbReference>
<name>A0A9D3W1J5_9ROSI</name>
<evidence type="ECO:0000313" key="2">
    <source>
        <dbReference type="Proteomes" id="UP000828251"/>
    </source>
</evidence>
<protein>
    <submittedName>
        <fullName evidence="1">Uncharacterized protein</fullName>
    </submittedName>
</protein>
<dbReference type="EMBL" id="JAIQCV010000004">
    <property type="protein sequence ID" value="KAH1107179.1"/>
    <property type="molecule type" value="Genomic_DNA"/>
</dbReference>
<evidence type="ECO:0000313" key="1">
    <source>
        <dbReference type="EMBL" id="KAH1107179.1"/>
    </source>
</evidence>
<proteinExistence type="predicted"/>
<sequence>MMITIPTFPFGSSPSIAHVSSSIAIHDSSPPSSLPPTEELLGEVGLNVKGGKLFSWCEYLSAREFPYNPSDVTNKLKELDPPFQVLLAEASMVILGLSEDISGAEATKRKLEDNF</sequence>
<accession>A0A9D3W1J5</accession>
<reference evidence="1 2" key="1">
    <citation type="journal article" date="2021" name="Plant Biotechnol. J.">
        <title>Multi-omics assisted identification of the key and species-specific regulatory components of drought-tolerant mechanisms in Gossypium stocksii.</title>
        <authorList>
            <person name="Yu D."/>
            <person name="Ke L."/>
            <person name="Zhang D."/>
            <person name="Wu Y."/>
            <person name="Sun Y."/>
            <person name="Mei J."/>
            <person name="Sun J."/>
            <person name="Sun Y."/>
        </authorList>
    </citation>
    <scope>NUCLEOTIDE SEQUENCE [LARGE SCALE GENOMIC DNA]</scope>
    <source>
        <strain evidence="2">cv. E1</strain>
        <tissue evidence="1">Leaf</tissue>
    </source>
</reference>
<keyword evidence="2" id="KW-1185">Reference proteome</keyword>
<organism evidence="1 2">
    <name type="scientific">Gossypium stocksii</name>
    <dbReference type="NCBI Taxonomy" id="47602"/>
    <lineage>
        <taxon>Eukaryota</taxon>
        <taxon>Viridiplantae</taxon>
        <taxon>Streptophyta</taxon>
        <taxon>Embryophyta</taxon>
        <taxon>Tracheophyta</taxon>
        <taxon>Spermatophyta</taxon>
        <taxon>Magnoliopsida</taxon>
        <taxon>eudicotyledons</taxon>
        <taxon>Gunneridae</taxon>
        <taxon>Pentapetalae</taxon>
        <taxon>rosids</taxon>
        <taxon>malvids</taxon>
        <taxon>Malvales</taxon>
        <taxon>Malvaceae</taxon>
        <taxon>Malvoideae</taxon>
        <taxon>Gossypium</taxon>
    </lineage>
</organism>